<evidence type="ECO:0000259" key="6">
    <source>
        <dbReference type="PROSITE" id="PS50977"/>
    </source>
</evidence>
<dbReference type="PRINTS" id="PR00455">
    <property type="entry name" value="HTHTETR"/>
</dbReference>
<dbReference type="InterPro" id="IPR001647">
    <property type="entry name" value="HTH_TetR"/>
</dbReference>
<accession>A0A5M3VZE1</accession>
<keyword evidence="3" id="KW-0804">Transcription</keyword>
<feature type="domain" description="HTH tetR-type" evidence="6">
    <location>
        <begin position="17"/>
        <end position="76"/>
    </location>
</feature>
<feature type="DNA-binding region" description="H-T-H motif" evidence="4">
    <location>
        <begin position="39"/>
        <end position="58"/>
    </location>
</feature>
<proteinExistence type="predicted"/>
<dbReference type="PANTHER" id="PTHR30055:SF234">
    <property type="entry name" value="HTH-TYPE TRANSCRIPTIONAL REGULATOR BETI"/>
    <property type="match status" value="1"/>
</dbReference>
<dbReference type="PROSITE" id="PS50977">
    <property type="entry name" value="HTH_TETR_2"/>
    <property type="match status" value="1"/>
</dbReference>
<dbReference type="InterPro" id="IPR050109">
    <property type="entry name" value="HTH-type_TetR-like_transc_reg"/>
</dbReference>
<dbReference type="Proteomes" id="UP000334990">
    <property type="component" value="Unassembled WGS sequence"/>
</dbReference>
<dbReference type="SUPFAM" id="SSF48498">
    <property type="entry name" value="Tetracyclin repressor-like, C-terminal domain"/>
    <property type="match status" value="1"/>
</dbReference>
<dbReference type="AlphaFoldDB" id="A0A5M3VZE1"/>
<gene>
    <name evidence="7" type="ORF">Acor_33740</name>
</gene>
<evidence type="ECO:0000256" key="4">
    <source>
        <dbReference type="PROSITE-ProRule" id="PRU00335"/>
    </source>
</evidence>
<dbReference type="InterPro" id="IPR049445">
    <property type="entry name" value="TetR_SbtR-like_C"/>
</dbReference>
<dbReference type="Pfam" id="PF00440">
    <property type="entry name" value="TetR_N"/>
    <property type="match status" value="1"/>
</dbReference>
<dbReference type="SUPFAM" id="SSF46689">
    <property type="entry name" value="Homeodomain-like"/>
    <property type="match status" value="1"/>
</dbReference>
<dbReference type="EMBL" id="BLAD01000049">
    <property type="protein sequence ID" value="GES01310.1"/>
    <property type="molecule type" value="Genomic_DNA"/>
</dbReference>
<keyword evidence="2 4" id="KW-0238">DNA-binding</keyword>
<evidence type="ECO:0000313" key="8">
    <source>
        <dbReference type="Proteomes" id="UP000334990"/>
    </source>
</evidence>
<dbReference type="Pfam" id="PF21597">
    <property type="entry name" value="TetR_C_43"/>
    <property type="match status" value="1"/>
</dbReference>
<evidence type="ECO:0000256" key="1">
    <source>
        <dbReference type="ARBA" id="ARBA00023015"/>
    </source>
</evidence>
<evidence type="ECO:0000256" key="3">
    <source>
        <dbReference type="ARBA" id="ARBA00023163"/>
    </source>
</evidence>
<evidence type="ECO:0000313" key="7">
    <source>
        <dbReference type="EMBL" id="GES01310.1"/>
    </source>
</evidence>
<name>A0A5M3VZE1_9ACTN</name>
<dbReference type="InterPro" id="IPR009057">
    <property type="entry name" value="Homeodomain-like_sf"/>
</dbReference>
<dbReference type="RefSeq" id="WP_218034326.1">
    <property type="nucleotide sequence ID" value="NZ_BAAABN010000032.1"/>
</dbReference>
<evidence type="ECO:0000256" key="5">
    <source>
        <dbReference type="SAM" id="MobiDB-lite"/>
    </source>
</evidence>
<organism evidence="7 8">
    <name type="scientific">Acrocarpospora corrugata</name>
    <dbReference type="NCBI Taxonomy" id="35763"/>
    <lineage>
        <taxon>Bacteria</taxon>
        <taxon>Bacillati</taxon>
        <taxon>Actinomycetota</taxon>
        <taxon>Actinomycetes</taxon>
        <taxon>Streptosporangiales</taxon>
        <taxon>Streptosporangiaceae</taxon>
        <taxon>Acrocarpospora</taxon>
    </lineage>
</organism>
<evidence type="ECO:0000256" key="2">
    <source>
        <dbReference type="ARBA" id="ARBA00023125"/>
    </source>
</evidence>
<sequence>MAEPQYRSRRGRQAEAERNDRRVLDAAREVFAAHGAGATVAEIAERAGVGMGSLYRRYGSKSDLLRQLCMQAMEESIQAAEAALAAPDAWTGLSDYVHACVARGSGALAPLAGSLETTPEMWETSRRGRRLLEQLADRAHREGVLRAGVTALDVAWLVEFFGRRGPAAPGTEDEAIRRRLLAISLDGLRNHDAGPLPGPAPSARHYERRWQLEPKPTPGDTQHD</sequence>
<dbReference type="InterPro" id="IPR036271">
    <property type="entry name" value="Tet_transcr_reg_TetR-rel_C_sf"/>
</dbReference>
<dbReference type="PANTHER" id="PTHR30055">
    <property type="entry name" value="HTH-TYPE TRANSCRIPTIONAL REGULATOR RUTR"/>
    <property type="match status" value="1"/>
</dbReference>
<dbReference type="GO" id="GO:0003700">
    <property type="term" value="F:DNA-binding transcription factor activity"/>
    <property type="evidence" value="ECO:0007669"/>
    <property type="project" value="TreeGrafter"/>
</dbReference>
<dbReference type="GO" id="GO:0000976">
    <property type="term" value="F:transcription cis-regulatory region binding"/>
    <property type="evidence" value="ECO:0007669"/>
    <property type="project" value="TreeGrafter"/>
</dbReference>
<reference evidence="7 8" key="1">
    <citation type="submission" date="2019-10" db="EMBL/GenBank/DDBJ databases">
        <title>Whole genome shotgun sequence of Acrocarpospora corrugata NBRC 13972.</title>
        <authorList>
            <person name="Ichikawa N."/>
            <person name="Kimura A."/>
            <person name="Kitahashi Y."/>
            <person name="Komaki H."/>
            <person name="Oguchi A."/>
        </authorList>
    </citation>
    <scope>NUCLEOTIDE SEQUENCE [LARGE SCALE GENOMIC DNA]</scope>
    <source>
        <strain evidence="7 8">NBRC 13972</strain>
    </source>
</reference>
<keyword evidence="8" id="KW-1185">Reference proteome</keyword>
<comment type="caution">
    <text evidence="7">The sequence shown here is derived from an EMBL/GenBank/DDBJ whole genome shotgun (WGS) entry which is preliminary data.</text>
</comment>
<feature type="region of interest" description="Disordered" evidence="5">
    <location>
        <begin position="190"/>
        <end position="224"/>
    </location>
</feature>
<protein>
    <submittedName>
        <fullName evidence="7">TetR family transcriptional regulator</fullName>
    </submittedName>
</protein>
<keyword evidence="1" id="KW-0805">Transcription regulation</keyword>
<dbReference type="Gene3D" id="1.10.357.10">
    <property type="entry name" value="Tetracycline Repressor, domain 2"/>
    <property type="match status" value="1"/>
</dbReference>